<dbReference type="OMA" id="FCVPLND"/>
<sequence>MKLQQRMSVKTETGNLFGDADPFAKASLTRRSRSSSTASSISQTNSFEYDHHLETPSSACSEESFCLPLNDNIPKRTCPAKTLSRPPSLLFHLPRRS</sequence>
<accession>A0A4T0LX55</accession>
<dbReference type="Proteomes" id="UP000305647">
    <property type="component" value="Unassembled WGS sequence"/>
</dbReference>
<evidence type="ECO:0000313" key="6">
    <source>
        <dbReference type="EMBL" id="TIC71421.1"/>
    </source>
</evidence>
<feature type="region of interest" description="Disordered" evidence="1">
    <location>
        <begin position="1"/>
        <end position="47"/>
    </location>
</feature>
<name>A0A4T0LX55_9BASI</name>
<dbReference type="Proteomes" id="UP000309601">
    <property type="component" value="Unassembled WGS sequence"/>
</dbReference>
<organism evidence="2 11">
    <name type="scientific">Wallemia mellicola</name>
    <dbReference type="NCBI Taxonomy" id="1708541"/>
    <lineage>
        <taxon>Eukaryota</taxon>
        <taxon>Fungi</taxon>
        <taxon>Dikarya</taxon>
        <taxon>Basidiomycota</taxon>
        <taxon>Wallemiomycotina</taxon>
        <taxon>Wallemiomycetes</taxon>
        <taxon>Wallemiales</taxon>
        <taxon>Wallemiaceae</taxon>
        <taxon>Wallemia</taxon>
    </lineage>
</organism>
<feature type="region of interest" description="Disordered" evidence="1">
    <location>
        <begin position="77"/>
        <end position="97"/>
    </location>
</feature>
<dbReference type="Proteomes" id="UP000307169">
    <property type="component" value="Unassembled WGS sequence"/>
</dbReference>
<dbReference type="EMBL" id="SPRV01000026">
    <property type="protein sequence ID" value="TIC61816.1"/>
    <property type="molecule type" value="Genomic_DNA"/>
</dbReference>
<dbReference type="EMBL" id="SPRH01000026">
    <property type="protein sequence ID" value="TIB99963.1"/>
    <property type="molecule type" value="Genomic_DNA"/>
</dbReference>
<evidence type="ECO:0000313" key="9">
    <source>
        <dbReference type="Proteomes" id="UP000307169"/>
    </source>
</evidence>
<dbReference type="EMBL" id="SPRC01000001">
    <property type="protein sequence ID" value="TIB82776.1"/>
    <property type="molecule type" value="Genomic_DNA"/>
</dbReference>
<dbReference type="AlphaFoldDB" id="A0A4T0LX55"/>
<dbReference type="OrthoDB" id="10498495at2759"/>
<evidence type="ECO:0000313" key="3">
    <source>
        <dbReference type="EMBL" id="TIB99963.1"/>
    </source>
</evidence>
<feature type="compositionally biased region" description="Polar residues" evidence="1">
    <location>
        <begin position="1"/>
        <end position="14"/>
    </location>
</feature>
<feature type="compositionally biased region" description="Low complexity" evidence="1">
    <location>
        <begin position="34"/>
        <end position="46"/>
    </location>
</feature>
<evidence type="ECO:0000313" key="4">
    <source>
        <dbReference type="EMBL" id="TIC34508.1"/>
    </source>
</evidence>
<gene>
    <name evidence="6" type="ORF">E3Q02_00214</name>
    <name evidence="5" type="ORF">E3Q03_02527</name>
    <name evidence="4" type="ORF">E3Q10_00050</name>
    <name evidence="3" type="ORF">E3Q17_02421</name>
    <name evidence="2" type="ORF">E3Q22_00050</name>
</gene>
<reference evidence="7 8" key="1">
    <citation type="submission" date="2019-03" db="EMBL/GenBank/DDBJ databases">
        <title>Sequencing 25 genomes of Wallemia mellicola.</title>
        <authorList>
            <person name="Gostincar C."/>
        </authorList>
    </citation>
    <scope>NUCLEOTIDE SEQUENCE [LARGE SCALE GENOMIC DNA]</scope>
    <source>
        <strain evidence="3 9">EXF-1262</strain>
        <strain evidence="6 10">EXF-1274</strain>
        <strain evidence="5 7">EXF-1277</strain>
        <strain evidence="2 11">EXF-6152</strain>
        <strain evidence="4 8">EXF-8738</strain>
    </source>
</reference>
<evidence type="ECO:0000313" key="7">
    <source>
        <dbReference type="Proteomes" id="UP000305362"/>
    </source>
</evidence>
<dbReference type="Proteomes" id="UP000305362">
    <property type="component" value="Unassembled WGS sequence"/>
</dbReference>
<comment type="caution">
    <text evidence="2">The sequence shown here is derived from an EMBL/GenBank/DDBJ whole genome shotgun (WGS) entry which is preliminary data.</text>
</comment>
<dbReference type="Proteomes" id="UP000310685">
    <property type="component" value="Unassembled WGS sequence"/>
</dbReference>
<dbReference type="EMBL" id="SPRO01000001">
    <property type="protein sequence ID" value="TIC34508.1"/>
    <property type="molecule type" value="Genomic_DNA"/>
</dbReference>
<evidence type="ECO:0000313" key="10">
    <source>
        <dbReference type="Proteomes" id="UP000309601"/>
    </source>
</evidence>
<evidence type="ECO:0000313" key="8">
    <source>
        <dbReference type="Proteomes" id="UP000305647"/>
    </source>
</evidence>
<evidence type="ECO:0000256" key="1">
    <source>
        <dbReference type="SAM" id="MobiDB-lite"/>
    </source>
</evidence>
<proteinExistence type="predicted"/>
<evidence type="ECO:0000313" key="2">
    <source>
        <dbReference type="EMBL" id="TIB82776.1"/>
    </source>
</evidence>
<protein>
    <submittedName>
        <fullName evidence="2">Uncharacterized protein</fullName>
    </submittedName>
</protein>
<dbReference type="EMBL" id="SPRW01000001">
    <property type="protein sequence ID" value="TIC71421.1"/>
    <property type="molecule type" value="Genomic_DNA"/>
</dbReference>
<evidence type="ECO:0000313" key="5">
    <source>
        <dbReference type="EMBL" id="TIC61816.1"/>
    </source>
</evidence>
<evidence type="ECO:0000313" key="11">
    <source>
        <dbReference type="Proteomes" id="UP000310685"/>
    </source>
</evidence>